<feature type="chain" id="PRO_5043207859" description="Inosine/uridine-preferring nucleoside hydrolase domain-containing protein" evidence="1">
    <location>
        <begin position="20"/>
        <end position="321"/>
    </location>
</feature>
<dbReference type="EMBL" id="ML735233">
    <property type="protein sequence ID" value="KAE8392923.1"/>
    <property type="molecule type" value="Genomic_DNA"/>
</dbReference>
<reference evidence="2" key="2">
    <citation type="submission" date="2019-04" db="EMBL/GenBank/DDBJ databases">
        <title>Friends and foes A comparative genomics studyof 23 Aspergillus species from section Flavi.</title>
        <authorList>
            <consortium name="DOE Joint Genome Institute"/>
            <person name="Kjaerbolling I."/>
            <person name="Vesth T."/>
            <person name="Frisvad J.C."/>
            <person name="Nybo J.L."/>
            <person name="Theobald S."/>
            <person name="Kildgaard S."/>
            <person name="Isbrandt T."/>
            <person name="Kuo A."/>
            <person name="Sato A."/>
            <person name="Lyhne E.K."/>
            <person name="Kogle M.E."/>
            <person name="Wiebenga A."/>
            <person name="Kun R.S."/>
            <person name="Lubbers R.J."/>
            <person name="Makela M.R."/>
            <person name="Barry K."/>
            <person name="Chovatia M."/>
            <person name="Clum A."/>
            <person name="Daum C."/>
            <person name="Haridas S."/>
            <person name="He G."/>
            <person name="LaButti K."/>
            <person name="Lipzen A."/>
            <person name="Mondo S."/>
            <person name="Riley R."/>
            <person name="Salamov A."/>
            <person name="Simmons B.A."/>
            <person name="Magnuson J.K."/>
            <person name="Henrissat B."/>
            <person name="Mortensen U.H."/>
            <person name="Larsen T.O."/>
            <person name="Devries R.P."/>
            <person name="Grigoriev I.V."/>
            <person name="Machida M."/>
            <person name="Baker S.E."/>
            <person name="Andersen M.R."/>
        </authorList>
    </citation>
    <scope>NUCLEOTIDE SEQUENCE [LARGE SCALE GENOMIC DNA]</scope>
    <source>
        <strain evidence="2">IBT 14317</strain>
    </source>
</reference>
<accession>A0A8H6AAF0</accession>
<dbReference type="EMBL" id="SPNV01000027">
    <property type="protein sequence ID" value="KAF5864911.1"/>
    <property type="molecule type" value="Genomic_DNA"/>
</dbReference>
<dbReference type="AlphaFoldDB" id="A0A5N7CHD2"/>
<keyword evidence="1" id="KW-0732">Signal</keyword>
<keyword evidence="4" id="KW-1185">Reference proteome</keyword>
<dbReference type="OrthoDB" id="187522at2759"/>
<evidence type="ECO:0008006" key="5">
    <source>
        <dbReference type="Google" id="ProtNLM"/>
    </source>
</evidence>
<dbReference type="PANTHER" id="PTHR43264">
    <property type="match status" value="1"/>
</dbReference>
<feature type="signal peptide" evidence="1">
    <location>
        <begin position="1"/>
        <end position="19"/>
    </location>
</feature>
<name>A0A5N7CHD2_PETAA</name>
<evidence type="ECO:0000313" key="3">
    <source>
        <dbReference type="EMBL" id="KAF5864911.1"/>
    </source>
</evidence>
<dbReference type="Proteomes" id="UP000326877">
    <property type="component" value="Unassembled WGS sequence"/>
</dbReference>
<dbReference type="Proteomes" id="UP000541154">
    <property type="component" value="Unassembled WGS sequence"/>
</dbReference>
<protein>
    <recommendedName>
        <fullName evidence="5">Inosine/uridine-preferring nucleoside hydrolase domain-containing protein</fullName>
    </recommendedName>
</protein>
<sequence>MWVRRTLTLLFYLTGSSYGLGPRKKLNINTLLFSDVDDAAALLLASTHPGADLPDVNINYPSTYSALAVYNILGYNGQSHVLGLSSHSPTTLFSTSDHSVPENIQVKSRIIGKSMPHFDGKTYAIHGSPWSVSQPSIESGGSKRDDCQYRTFDNLSQLLLSLGDAYSPLSGRDLLEAKPMTFSGTELGEMVYSGARLTVEGPAHDPVNAAYRWYNGYNATHYPWDPLTVLYAIEDLGDTFEFGTDGVYNYIYLYGRNEWQSCGIASASFQHYLKLAILGEALGAILDEAYLQGARMAAQHDKPWQNKCIYCKVGLVFNKET</sequence>
<proteinExistence type="predicted"/>
<gene>
    <name evidence="2" type="ORF">BDV23DRAFT_181074</name>
    <name evidence="3" type="ORF">ETB97_006141</name>
</gene>
<organism evidence="2">
    <name type="scientific">Petromyces alliaceus</name>
    <name type="common">Aspergillus alliaceus</name>
    <dbReference type="NCBI Taxonomy" id="209559"/>
    <lineage>
        <taxon>Eukaryota</taxon>
        <taxon>Fungi</taxon>
        <taxon>Dikarya</taxon>
        <taxon>Ascomycota</taxon>
        <taxon>Pezizomycotina</taxon>
        <taxon>Eurotiomycetes</taxon>
        <taxon>Eurotiomycetidae</taxon>
        <taxon>Eurotiales</taxon>
        <taxon>Aspergillaceae</taxon>
        <taxon>Aspergillus</taxon>
        <taxon>Aspergillus subgen. Circumdati</taxon>
    </lineage>
</organism>
<evidence type="ECO:0000313" key="4">
    <source>
        <dbReference type="Proteomes" id="UP000541154"/>
    </source>
</evidence>
<accession>A0A5N7CHD2</accession>
<evidence type="ECO:0000256" key="1">
    <source>
        <dbReference type="SAM" id="SignalP"/>
    </source>
</evidence>
<evidence type="ECO:0000313" key="2">
    <source>
        <dbReference type="EMBL" id="KAE8392923.1"/>
    </source>
</evidence>
<reference evidence="3 4" key="1">
    <citation type="submission" date="2019-04" db="EMBL/GenBank/DDBJ databases">
        <title>Aspergillus burnettii sp. nov., novel species from soil in southeast Queensland.</title>
        <authorList>
            <person name="Gilchrist C.L.M."/>
            <person name="Pitt J.I."/>
            <person name="Lange L."/>
            <person name="Lacey H.J."/>
            <person name="Vuong D."/>
            <person name="Midgley D.J."/>
            <person name="Greenfield P."/>
            <person name="Bradbury M."/>
            <person name="Lacey E."/>
            <person name="Busk P.K."/>
            <person name="Pilgaard B."/>
            <person name="Chooi Y.H."/>
            <person name="Piggott A.M."/>
        </authorList>
    </citation>
    <scope>NUCLEOTIDE SEQUENCE [LARGE SCALE GENOMIC DNA]</scope>
    <source>
        <strain evidence="3 4">FRR 5400</strain>
    </source>
</reference>
<dbReference type="PANTHER" id="PTHR43264:SF1">
    <property type="entry name" value="INOSINE_URIDINE-PREFERRING NUCLEOSIDE HYDROLASE DOMAIN-CONTAINING PROTEIN"/>
    <property type="match status" value="1"/>
</dbReference>